<evidence type="ECO:0000256" key="12">
    <source>
        <dbReference type="PIRNR" id="PIRNR003097"/>
    </source>
</evidence>
<comment type="subunit">
    <text evidence="3">Forms a membrane-associated complex with FtsE.</text>
</comment>
<evidence type="ECO:0000256" key="9">
    <source>
        <dbReference type="ARBA" id="ARBA00022989"/>
    </source>
</evidence>
<keyword evidence="7 12" id="KW-0132">Cell division</keyword>
<dbReference type="InterPro" id="IPR040690">
    <property type="entry name" value="FtsX_ECD"/>
</dbReference>
<evidence type="ECO:0000313" key="17">
    <source>
        <dbReference type="Proteomes" id="UP000056322"/>
    </source>
</evidence>
<organism evidence="16 17">
    <name type="scientific">Candidatus Methylopumilus turicensis</name>
    <dbReference type="NCBI Taxonomy" id="1581680"/>
    <lineage>
        <taxon>Bacteria</taxon>
        <taxon>Pseudomonadati</taxon>
        <taxon>Pseudomonadota</taxon>
        <taxon>Betaproteobacteria</taxon>
        <taxon>Nitrosomonadales</taxon>
        <taxon>Methylophilaceae</taxon>
        <taxon>Candidatus Methylopumilus</taxon>
    </lineage>
</organism>
<dbReference type="PIRSF" id="PIRSF003097">
    <property type="entry name" value="FtsX"/>
    <property type="match status" value="1"/>
</dbReference>
<dbReference type="GO" id="GO:0032153">
    <property type="term" value="C:cell division site"/>
    <property type="evidence" value="ECO:0007669"/>
    <property type="project" value="TreeGrafter"/>
</dbReference>
<dbReference type="EMBL" id="LN794158">
    <property type="protein sequence ID" value="CEN56375.1"/>
    <property type="molecule type" value="Genomic_DNA"/>
</dbReference>
<evidence type="ECO:0000256" key="8">
    <source>
        <dbReference type="ARBA" id="ARBA00022692"/>
    </source>
</evidence>
<proteinExistence type="inferred from homology"/>
<accession>A0A0B7IVV9</accession>
<keyword evidence="10 12" id="KW-0472">Membrane</keyword>
<dbReference type="STRING" id="1581680.BN1209_1337"/>
<dbReference type="Gene3D" id="3.30.70.3040">
    <property type="match status" value="1"/>
</dbReference>
<feature type="transmembrane region" description="Helical" evidence="13">
    <location>
        <begin position="174"/>
        <end position="194"/>
    </location>
</feature>
<name>A0A0B7IVV9_9PROT</name>
<dbReference type="Pfam" id="PF02687">
    <property type="entry name" value="FtsX"/>
    <property type="match status" value="1"/>
</dbReference>
<keyword evidence="6 12" id="KW-0997">Cell inner membrane</keyword>
<sequence>MNQWLNQHIQPAKMVADRMRQHLLGTFLMCCVMGVTLSLPAILFTIVDNLGQVASRVESKPQLSLFLKLDASSSAKANIDAQLKKHPDIAKYVFVSKETAWAQLQENADTANITASLNKNPLPDAYFVTPKDIKPESIERLQQEMQQWNGVELAQIDANWIKRLDTVLKLGKKAIFVLVVLLGFALVAIIGNTIRLQIMTQLEEIEVSKLIGATNQFIRRPFLYAGTLYGLGGGLAAWLIVLAVVQFFNTSVTEIADLYASQFRLSMPNATITLAMLLSAVSLGWLGSFIAVNRSLAKIEKL</sequence>
<evidence type="ECO:0000256" key="7">
    <source>
        <dbReference type="ARBA" id="ARBA00022618"/>
    </source>
</evidence>
<dbReference type="HOGENOM" id="CLU_073546_0_0_4"/>
<evidence type="ECO:0000256" key="6">
    <source>
        <dbReference type="ARBA" id="ARBA00022519"/>
    </source>
</evidence>
<feature type="domain" description="ABC3 transporter permease C-terminal" evidence="14">
    <location>
        <begin position="177"/>
        <end position="295"/>
    </location>
</feature>
<evidence type="ECO:0000256" key="4">
    <source>
        <dbReference type="ARBA" id="ARBA00021907"/>
    </source>
</evidence>
<dbReference type="InterPro" id="IPR047590">
    <property type="entry name" value="FtsX_proteobact-type"/>
</dbReference>
<evidence type="ECO:0000256" key="10">
    <source>
        <dbReference type="ARBA" id="ARBA00023136"/>
    </source>
</evidence>
<dbReference type="NCBIfam" id="TIGR00439">
    <property type="entry name" value="FtsX_Gneg"/>
    <property type="match status" value="1"/>
</dbReference>
<comment type="subcellular location">
    <subcellularLocation>
        <location evidence="1">Cell inner membrane</location>
        <topology evidence="1">Multi-pass membrane protein</topology>
    </subcellularLocation>
</comment>
<keyword evidence="17" id="KW-1185">Reference proteome</keyword>
<feature type="domain" description="FtsX extracellular" evidence="15">
    <location>
        <begin position="62"/>
        <end position="152"/>
    </location>
</feature>
<dbReference type="Pfam" id="PF18075">
    <property type="entry name" value="FtsX_ECD"/>
    <property type="match status" value="1"/>
</dbReference>
<evidence type="ECO:0000256" key="3">
    <source>
        <dbReference type="ARBA" id="ARBA00011160"/>
    </source>
</evidence>
<keyword evidence="11 12" id="KW-0131">Cell cycle</keyword>
<protein>
    <recommendedName>
        <fullName evidence="4 12">Cell division protein FtsX</fullName>
    </recommendedName>
</protein>
<dbReference type="OrthoDB" id="9813411at2"/>
<dbReference type="PANTHER" id="PTHR47755">
    <property type="entry name" value="CELL DIVISION PROTEIN FTSX"/>
    <property type="match status" value="1"/>
</dbReference>
<comment type="function">
    <text evidence="12">Part of the ABC transporter FtsEX involved in cellular division.</text>
</comment>
<dbReference type="GO" id="GO:0005886">
    <property type="term" value="C:plasma membrane"/>
    <property type="evidence" value="ECO:0007669"/>
    <property type="project" value="UniProtKB-SubCell"/>
</dbReference>
<evidence type="ECO:0000256" key="13">
    <source>
        <dbReference type="SAM" id="Phobius"/>
    </source>
</evidence>
<dbReference type="GO" id="GO:0051301">
    <property type="term" value="P:cell division"/>
    <property type="evidence" value="ECO:0007669"/>
    <property type="project" value="UniProtKB-KW"/>
</dbReference>
<evidence type="ECO:0000256" key="2">
    <source>
        <dbReference type="ARBA" id="ARBA00007379"/>
    </source>
</evidence>
<dbReference type="KEGG" id="mbac:BN1209_1337"/>
<dbReference type="InterPro" id="IPR004513">
    <property type="entry name" value="FtsX"/>
</dbReference>
<evidence type="ECO:0000256" key="11">
    <source>
        <dbReference type="ARBA" id="ARBA00023306"/>
    </source>
</evidence>
<keyword evidence="5 12" id="KW-1003">Cell membrane</keyword>
<evidence type="ECO:0000259" key="15">
    <source>
        <dbReference type="Pfam" id="PF18075"/>
    </source>
</evidence>
<feature type="transmembrane region" description="Helical" evidence="13">
    <location>
        <begin position="268"/>
        <end position="292"/>
    </location>
</feature>
<gene>
    <name evidence="16" type="primary">ftsX</name>
    <name evidence="16" type="ORF">BN1209_1337</name>
</gene>
<dbReference type="AlphaFoldDB" id="A0A0B7IVV9"/>
<reference evidence="17" key="1">
    <citation type="submission" date="2014-12" db="EMBL/GenBank/DDBJ databases">
        <authorList>
            <person name="Salcher M.M."/>
        </authorList>
    </citation>
    <scope>NUCLEOTIDE SEQUENCE [LARGE SCALE GENOMIC DNA]</scope>
    <source>
        <strain evidence="17">MMS-10A-171</strain>
    </source>
</reference>
<evidence type="ECO:0000256" key="5">
    <source>
        <dbReference type="ARBA" id="ARBA00022475"/>
    </source>
</evidence>
<dbReference type="PANTHER" id="PTHR47755:SF1">
    <property type="entry name" value="CELL DIVISION PROTEIN FTSX"/>
    <property type="match status" value="1"/>
</dbReference>
<keyword evidence="9 13" id="KW-1133">Transmembrane helix</keyword>
<keyword evidence="8 13" id="KW-0812">Transmembrane</keyword>
<dbReference type="RefSeq" id="WP_045751481.1">
    <property type="nucleotide sequence ID" value="NZ_LN794158.1"/>
</dbReference>
<evidence type="ECO:0000259" key="14">
    <source>
        <dbReference type="Pfam" id="PF02687"/>
    </source>
</evidence>
<evidence type="ECO:0000256" key="1">
    <source>
        <dbReference type="ARBA" id="ARBA00004429"/>
    </source>
</evidence>
<feature type="transmembrane region" description="Helical" evidence="13">
    <location>
        <begin position="23"/>
        <end position="47"/>
    </location>
</feature>
<dbReference type="InterPro" id="IPR003838">
    <property type="entry name" value="ABC3_permease_C"/>
</dbReference>
<feature type="transmembrane region" description="Helical" evidence="13">
    <location>
        <begin position="222"/>
        <end position="248"/>
    </location>
</feature>
<evidence type="ECO:0000313" key="16">
    <source>
        <dbReference type="EMBL" id="CEN56375.1"/>
    </source>
</evidence>
<dbReference type="Proteomes" id="UP000056322">
    <property type="component" value="Chromosome 1"/>
</dbReference>
<comment type="similarity">
    <text evidence="2 12">Belongs to the ABC-4 integral membrane protein family. FtsX subfamily.</text>
</comment>